<dbReference type="CDD" id="cd02642">
    <property type="entry name" value="R3H_encore_like"/>
    <property type="match status" value="1"/>
</dbReference>
<feature type="compositionally biased region" description="Polar residues" evidence="1">
    <location>
        <begin position="631"/>
        <end position="642"/>
    </location>
</feature>
<dbReference type="GO" id="GO:0003676">
    <property type="term" value="F:nucleic acid binding"/>
    <property type="evidence" value="ECO:0007669"/>
    <property type="project" value="InterPro"/>
</dbReference>
<dbReference type="EMBL" id="MLYV02000156">
    <property type="protein sequence ID" value="PSS34104.1"/>
    <property type="molecule type" value="Genomic_DNA"/>
</dbReference>
<organism evidence="3 4">
    <name type="scientific">Hermanssonia centrifuga</name>
    <dbReference type="NCBI Taxonomy" id="98765"/>
    <lineage>
        <taxon>Eukaryota</taxon>
        <taxon>Fungi</taxon>
        <taxon>Dikarya</taxon>
        <taxon>Basidiomycota</taxon>
        <taxon>Agaricomycotina</taxon>
        <taxon>Agaricomycetes</taxon>
        <taxon>Polyporales</taxon>
        <taxon>Meruliaceae</taxon>
        <taxon>Hermanssonia</taxon>
    </lineage>
</organism>
<feature type="compositionally biased region" description="Polar residues" evidence="1">
    <location>
        <begin position="314"/>
        <end position="323"/>
    </location>
</feature>
<proteinExistence type="predicted"/>
<feature type="compositionally biased region" description="Acidic residues" evidence="1">
    <location>
        <begin position="227"/>
        <end position="236"/>
    </location>
</feature>
<dbReference type="STRING" id="98765.A0A2R6RVP9"/>
<evidence type="ECO:0000259" key="2">
    <source>
        <dbReference type="PROSITE" id="PS51673"/>
    </source>
</evidence>
<feature type="compositionally biased region" description="Low complexity" evidence="1">
    <location>
        <begin position="500"/>
        <end position="515"/>
    </location>
</feature>
<dbReference type="OrthoDB" id="278430at2759"/>
<feature type="region of interest" description="Disordered" evidence="1">
    <location>
        <begin position="1"/>
        <end position="33"/>
    </location>
</feature>
<feature type="domain" description="SUZ" evidence="2">
    <location>
        <begin position="183"/>
        <end position="277"/>
    </location>
</feature>
<feature type="region of interest" description="Disordered" evidence="1">
    <location>
        <begin position="420"/>
        <end position="767"/>
    </location>
</feature>
<feature type="compositionally biased region" description="Low complexity" evidence="1">
    <location>
        <begin position="289"/>
        <end position="298"/>
    </location>
</feature>
<dbReference type="InterPro" id="IPR051937">
    <property type="entry name" value="R3H_domain_containing"/>
</dbReference>
<feature type="compositionally biased region" description="Pro residues" evidence="1">
    <location>
        <begin position="516"/>
        <end position="526"/>
    </location>
</feature>
<dbReference type="SUPFAM" id="SSF82708">
    <property type="entry name" value="R3H domain"/>
    <property type="match status" value="1"/>
</dbReference>
<feature type="compositionally biased region" description="Low complexity" evidence="1">
    <location>
        <begin position="576"/>
        <end position="593"/>
    </location>
</feature>
<evidence type="ECO:0000256" key="1">
    <source>
        <dbReference type="SAM" id="MobiDB-lite"/>
    </source>
</evidence>
<dbReference type="Gene3D" id="3.30.1370.50">
    <property type="entry name" value="R3H-like domain"/>
    <property type="match status" value="1"/>
</dbReference>
<protein>
    <recommendedName>
        <fullName evidence="2">SUZ domain-containing protein</fullName>
    </recommendedName>
</protein>
<feature type="compositionally biased region" description="Polar residues" evidence="1">
    <location>
        <begin position="470"/>
        <end position="484"/>
    </location>
</feature>
<name>A0A2R6RVP9_9APHY</name>
<reference evidence="3 4" key="1">
    <citation type="submission" date="2018-02" db="EMBL/GenBank/DDBJ databases">
        <title>Genome sequence of the basidiomycete white-rot fungus Phlebia centrifuga.</title>
        <authorList>
            <person name="Granchi Z."/>
            <person name="Peng M."/>
            <person name="de Vries R.P."/>
            <person name="Hilden K."/>
            <person name="Makela M.R."/>
            <person name="Grigoriev I."/>
            <person name="Riley R."/>
        </authorList>
    </citation>
    <scope>NUCLEOTIDE SEQUENCE [LARGE SCALE GENOMIC DNA]</scope>
    <source>
        <strain evidence="3 4">FBCC195</strain>
    </source>
</reference>
<feature type="compositionally biased region" description="Low complexity" evidence="1">
    <location>
        <begin position="354"/>
        <end position="371"/>
    </location>
</feature>
<dbReference type="Proteomes" id="UP000186601">
    <property type="component" value="Unassembled WGS sequence"/>
</dbReference>
<dbReference type="PANTHER" id="PTHR15672">
    <property type="entry name" value="CAMP-REGULATED PHOSPHOPROTEIN 21 RELATED R3H DOMAIN CONTAINING PROTEIN"/>
    <property type="match status" value="1"/>
</dbReference>
<dbReference type="Pfam" id="PF12752">
    <property type="entry name" value="SUZ"/>
    <property type="match status" value="1"/>
</dbReference>
<dbReference type="AlphaFoldDB" id="A0A2R6RVP9"/>
<feature type="compositionally biased region" description="Low complexity" evidence="1">
    <location>
        <begin position="527"/>
        <end position="536"/>
    </location>
</feature>
<feature type="compositionally biased region" description="Low complexity" evidence="1">
    <location>
        <begin position="649"/>
        <end position="669"/>
    </location>
</feature>
<sequence>MQFSSSTEDSSHRSSPPSSSSPGGTTYGNTQMNTSTAASPVELEYTMLTMSASAPEIMSGRMLDATSVPFSPSLDITLMQSRAIDVLPPDMSPLGESSSGTSSPTETDPQIIEALRSKDRLWVLKLGEMMESLINERRVRIELNPGTSYQRMLVHRCSAYYKLTPEADATTKNILVYYRAESRIPERRIADLVPAEESAQPAFKIMRRNVQDRRMRQNSQPGSVTGDDADLSDVEPSETSSVGGRSNATGGSKRHPTIEEREAAYNEARSRIFMDFQEKEKEKEMSANSSTFSLVSGSGSTGGGRSSLGDVDESASSVATESEWSGPVTREKRDGKRVASSSRPLRPGVPYNQASASGSSRNSRATSPSFSYPSLYDPSAGTYEPAHGPQGPPHGYIQYYYPPYPPPGAPQPYLSAYPYPYSPYGYPPPQPSPHHSDPVSPSGGEPMYPPSQSPPHMAYQPNPYLWAPSPGQQATSPSNTNQNLPGGIHQQPQSPPQQPLQPQGAMPYPGYYGPGYAPPYPMPGYYPSPGGFAPPGQQMPPPHMQGQYFPEGQHGAEMHNNGNGNGIDNMHHSRTSSRNSNNPGPTNGNNRRGPIPPRRGPWSYGPGVGVNGAIAGSIPNNDTVGPRLTNRRTSSGSQSAGNRTPGDETSSVTSSTSSSSRRTFTSTSSKHPLPARPDWAVGLKAQPTLSSTRHHDHTNPNSRTMSPARLPGHLPNHPPQYTQNHPLPHQQASQPQAGSSYSAPLQPTDFPPLSSAPEKKTPVIGGAWTNSSSVRTVLRAGPPASTNVPAPGSALVHYPNTNTPVKPNSNVGAASGNISARADEQDRSFERPPPKVNAELFNPKGARKQNAGNFDGHVADKDSSKVDGAVTTLADRMNEMSFGSCAGTDGVASHSVVSVLAEVQND</sequence>
<dbReference type="PANTHER" id="PTHR15672:SF8">
    <property type="entry name" value="PROTEIN ENCORE"/>
    <property type="match status" value="1"/>
</dbReference>
<keyword evidence="4" id="KW-1185">Reference proteome</keyword>
<feature type="region of interest" description="Disordered" evidence="1">
    <location>
        <begin position="279"/>
        <end position="403"/>
    </location>
</feature>
<comment type="caution">
    <text evidence="3">The sequence shown here is derived from an EMBL/GenBank/DDBJ whole genome shotgun (WGS) entry which is preliminary data.</text>
</comment>
<dbReference type="InterPro" id="IPR036867">
    <property type="entry name" value="R3H_dom_sf"/>
</dbReference>
<gene>
    <name evidence="3" type="ORF">PHLCEN_2v1856</name>
</gene>
<evidence type="ECO:0000313" key="4">
    <source>
        <dbReference type="Proteomes" id="UP000186601"/>
    </source>
</evidence>
<feature type="compositionally biased region" description="Low complexity" evidence="1">
    <location>
        <begin position="92"/>
        <end position="106"/>
    </location>
</feature>
<dbReference type="PROSITE" id="PS51673">
    <property type="entry name" value="SUZ"/>
    <property type="match status" value="1"/>
</dbReference>
<feature type="region of interest" description="Disordered" evidence="1">
    <location>
        <begin position="208"/>
        <end position="260"/>
    </location>
</feature>
<accession>A0A2R6RVP9</accession>
<feature type="region of interest" description="Disordered" evidence="1">
    <location>
        <begin position="89"/>
        <end position="108"/>
    </location>
</feature>
<feature type="region of interest" description="Disordered" evidence="1">
    <location>
        <begin position="820"/>
        <end position="862"/>
    </location>
</feature>
<feature type="compositionally biased region" description="Basic and acidic residues" evidence="1">
    <location>
        <begin position="821"/>
        <end position="833"/>
    </location>
</feature>
<dbReference type="PRINTS" id="PR01217">
    <property type="entry name" value="PRICHEXTENSN"/>
</dbReference>
<feature type="compositionally biased region" description="Polar residues" evidence="1">
    <location>
        <begin position="237"/>
        <end position="250"/>
    </location>
</feature>
<feature type="compositionally biased region" description="Low complexity" evidence="1">
    <location>
        <begin position="1"/>
        <end position="22"/>
    </location>
</feature>
<dbReference type="InterPro" id="IPR024771">
    <property type="entry name" value="SUZ"/>
</dbReference>
<feature type="compositionally biased region" description="Polar residues" evidence="1">
    <location>
        <begin position="719"/>
        <end position="745"/>
    </location>
</feature>
<feature type="compositionally biased region" description="Polar residues" evidence="1">
    <location>
        <begin position="23"/>
        <end position="33"/>
    </location>
</feature>
<evidence type="ECO:0000313" key="3">
    <source>
        <dbReference type="EMBL" id="PSS34104.1"/>
    </source>
</evidence>